<accession>A0ABQ9IUH3</accession>
<comment type="caution">
    <text evidence="1">The sequence shown here is derived from an EMBL/GenBank/DDBJ whole genome shotgun (WGS) entry which is preliminary data.</text>
</comment>
<proteinExistence type="predicted"/>
<evidence type="ECO:0000313" key="2">
    <source>
        <dbReference type="Proteomes" id="UP001162164"/>
    </source>
</evidence>
<reference evidence="1" key="1">
    <citation type="journal article" date="2023" name="Insect Mol. Biol.">
        <title>Genome sequencing provides insights into the evolution of gene families encoding plant cell wall-degrading enzymes in longhorned beetles.</title>
        <authorList>
            <person name="Shin N.R."/>
            <person name="Okamura Y."/>
            <person name="Kirsch R."/>
            <person name="Pauchet Y."/>
        </authorList>
    </citation>
    <scope>NUCLEOTIDE SEQUENCE</scope>
    <source>
        <strain evidence="1">MMC_N1</strain>
    </source>
</reference>
<protein>
    <submittedName>
        <fullName evidence="1">Uncharacterized protein</fullName>
    </submittedName>
</protein>
<evidence type="ECO:0000313" key="1">
    <source>
        <dbReference type="EMBL" id="KAJ8966107.1"/>
    </source>
</evidence>
<gene>
    <name evidence="1" type="ORF">NQ317_000020</name>
</gene>
<name>A0ABQ9IUH3_9CUCU</name>
<organism evidence="1 2">
    <name type="scientific">Molorchus minor</name>
    <dbReference type="NCBI Taxonomy" id="1323400"/>
    <lineage>
        <taxon>Eukaryota</taxon>
        <taxon>Metazoa</taxon>
        <taxon>Ecdysozoa</taxon>
        <taxon>Arthropoda</taxon>
        <taxon>Hexapoda</taxon>
        <taxon>Insecta</taxon>
        <taxon>Pterygota</taxon>
        <taxon>Neoptera</taxon>
        <taxon>Endopterygota</taxon>
        <taxon>Coleoptera</taxon>
        <taxon>Polyphaga</taxon>
        <taxon>Cucujiformia</taxon>
        <taxon>Chrysomeloidea</taxon>
        <taxon>Cerambycidae</taxon>
        <taxon>Lamiinae</taxon>
        <taxon>Monochamini</taxon>
        <taxon>Molorchus</taxon>
    </lineage>
</organism>
<dbReference type="Proteomes" id="UP001162164">
    <property type="component" value="Unassembled WGS sequence"/>
</dbReference>
<keyword evidence="2" id="KW-1185">Reference proteome</keyword>
<dbReference type="EMBL" id="JAPWTJ010002445">
    <property type="protein sequence ID" value="KAJ8966107.1"/>
    <property type="molecule type" value="Genomic_DNA"/>
</dbReference>
<sequence>MRSLLQALGKQLSQKSLLKTTTSRANAPTESTAFVPIKTERTYSCFELVSPHQCRIRLLDLGRILYESDAYQKLSRDPFRGA</sequence>